<keyword evidence="7" id="KW-1185">Reference proteome</keyword>
<proteinExistence type="inferred from homology"/>
<dbReference type="GO" id="GO:0030246">
    <property type="term" value="F:carbohydrate binding"/>
    <property type="evidence" value="ECO:0007669"/>
    <property type="project" value="InterPro"/>
</dbReference>
<protein>
    <recommendedName>
        <fullName evidence="5">Sugar-binding domain-containing protein</fullName>
    </recommendedName>
</protein>
<dbReference type="GO" id="GO:0003677">
    <property type="term" value="F:DNA binding"/>
    <property type="evidence" value="ECO:0007669"/>
    <property type="project" value="UniProtKB-KW"/>
</dbReference>
<keyword evidence="3" id="KW-0238">DNA-binding</keyword>
<comment type="similarity">
    <text evidence="1">Belongs to the SorC transcriptional regulatory family.</text>
</comment>
<dbReference type="InterPro" id="IPR007324">
    <property type="entry name" value="Sugar-bd_dom_put"/>
</dbReference>
<dbReference type="SUPFAM" id="SSF46689">
    <property type="entry name" value="Homeodomain-like"/>
    <property type="match status" value="1"/>
</dbReference>
<dbReference type="AlphaFoldDB" id="A0A199NSM0"/>
<dbReference type="SUPFAM" id="SSF100950">
    <property type="entry name" value="NagB/RpiA/CoA transferase-like"/>
    <property type="match status" value="1"/>
</dbReference>
<name>A0A199NSM0_9MICC</name>
<evidence type="ECO:0000313" key="6">
    <source>
        <dbReference type="EMBL" id="OAX51603.1"/>
    </source>
</evidence>
<evidence type="ECO:0000313" key="7">
    <source>
        <dbReference type="Proteomes" id="UP000053171"/>
    </source>
</evidence>
<dbReference type="Gene3D" id="3.40.50.1360">
    <property type="match status" value="1"/>
</dbReference>
<comment type="caution">
    <text evidence="6">The sequence shown here is derived from an EMBL/GenBank/DDBJ whole genome shotgun (WGS) entry which is preliminary data.</text>
</comment>
<dbReference type="Pfam" id="PF04198">
    <property type="entry name" value="Sugar-bind"/>
    <property type="match status" value="1"/>
</dbReference>
<dbReference type="EMBL" id="LJBJ02000015">
    <property type="protein sequence ID" value="OAX51603.1"/>
    <property type="molecule type" value="Genomic_DNA"/>
</dbReference>
<evidence type="ECO:0000256" key="2">
    <source>
        <dbReference type="ARBA" id="ARBA00023015"/>
    </source>
</evidence>
<dbReference type="Proteomes" id="UP000053171">
    <property type="component" value="Unassembled WGS sequence"/>
</dbReference>
<evidence type="ECO:0000256" key="1">
    <source>
        <dbReference type="ARBA" id="ARBA00010466"/>
    </source>
</evidence>
<keyword evidence="4" id="KW-0804">Transcription</keyword>
<dbReference type="PANTHER" id="PTHR34294">
    <property type="entry name" value="TRANSCRIPTIONAL REGULATOR-RELATED"/>
    <property type="match status" value="1"/>
</dbReference>
<reference evidence="6" key="1">
    <citation type="submission" date="2016-06" db="EMBL/GenBank/DDBJ databases">
        <title>Identification of putative biosynthetic pathways for the production of bioactive secondary metabolites by the marine actinomycete Kocuria kristinae RUTW2-3.</title>
        <authorList>
            <person name="Waterworth S.C."/>
            <person name="Walmsley T.A."/>
            <person name="Matongo T."/>
            <person name="Davies-Coleman M.T."/>
            <person name="Dorrington R.A."/>
        </authorList>
    </citation>
    <scope>NUCLEOTIDE SEQUENCE [LARGE SCALE GENOMIC DNA]</scope>
    <source>
        <strain evidence="6">RUTW2-3</strain>
    </source>
</reference>
<dbReference type="InterPro" id="IPR037171">
    <property type="entry name" value="NagB/RpiA_transferase-like"/>
</dbReference>
<accession>A0A199NSM0</accession>
<dbReference type="PANTHER" id="PTHR34294:SF1">
    <property type="entry name" value="TRANSCRIPTIONAL REGULATOR LSRR"/>
    <property type="match status" value="1"/>
</dbReference>
<dbReference type="InterPro" id="IPR009057">
    <property type="entry name" value="Homeodomain-like_sf"/>
</dbReference>
<evidence type="ECO:0000259" key="5">
    <source>
        <dbReference type="Pfam" id="PF04198"/>
    </source>
</evidence>
<dbReference type="Gene3D" id="1.10.10.60">
    <property type="entry name" value="Homeodomain-like"/>
    <property type="match status" value="1"/>
</dbReference>
<feature type="domain" description="Sugar-binding" evidence="5">
    <location>
        <begin position="71"/>
        <end position="311"/>
    </location>
</feature>
<keyword evidence="2" id="KW-0805">Transcription regulation</keyword>
<evidence type="ECO:0000256" key="4">
    <source>
        <dbReference type="ARBA" id="ARBA00023163"/>
    </source>
</evidence>
<organism evidence="6 7">
    <name type="scientific">Rothia kristinae</name>
    <dbReference type="NCBI Taxonomy" id="37923"/>
    <lineage>
        <taxon>Bacteria</taxon>
        <taxon>Bacillati</taxon>
        <taxon>Actinomycetota</taxon>
        <taxon>Actinomycetes</taxon>
        <taxon>Micrococcales</taxon>
        <taxon>Micrococcaceae</taxon>
        <taxon>Rothia</taxon>
    </lineage>
</organism>
<evidence type="ECO:0000256" key="3">
    <source>
        <dbReference type="ARBA" id="ARBA00023125"/>
    </source>
</evidence>
<sequence length="314" mass="34156">MPLHQQTADLYDPDRLYAVARLYYEEEHSQSEIAADLKVSRPTISRMLAHARETGMVQIRVIHPHSGGGEKLREQVRTRLGLSAVYLAEGLQHSPMGRGMQLAVRRAILDMELHKGDGLVISSGKAMWDISHMDLPDLRDVALAPGVGGVAEPEPWHQTNEIVRTIALKTGATYTPIFAGAIPSPLMFQALQEDSAFQEVRRVWATAKGALVGVGSPTTGRTSIASAIPKDSLRDSAGDICLHFFDQDGKDLIFPGSDRTVRIPRELLSAIPHVTAVALGQEKVGSILISSRAGMFTRLVTDEATARQILEAAD</sequence>
<dbReference type="InterPro" id="IPR051054">
    <property type="entry name" value="SorC_transcr_regulators"/>
</dbReference>
<dbReference type="RefSeq" id="WP_064725583.1">
    <property type="nucleotide sequence ID" value="NZ_LJBJ02000015.1"/>
</dbReference>
<gene>
    <name evidence="6" type="ORF">AN277_0207870</name>
</gene>